<dbReference type="InterPro" id="IPR000092">
    <property type="entry name" value="Polyprenyl_synt"/>
</dbReference>
<comment type="caution">
    <text evidence="7">The sequence shown here is derived from an EMBL/GenBank/DDBJ whole genome shotgun (WGS) entry which is preliminary data.</text>
</comment>
<comment type="cofactor">
    <cofactor evidence="1">
        <name>Mg(2+)</name>
        <dbReference type="ChEBI" id="CHEBI:18420"/>
    </cofactor>
</comment>
<dbReference type="RefSeq" id="WP_377457153.1">
    <property type="nucleotide sequence ID" value="NZ_JBHLUB010000001.1"/>
</dbReference>
<organism evidence="7 8">
    <name type="scientific">Micrococcoides hystricis</name>
    <dbReference type="NCBI Taxonomy" id="1572761"/>
    <lineage>
        <taxon>Bacteria</taxon>
        <taxon>Bacillati</taxon>
        <taxon>Actinomycetota</taxon>
        <taxon>Actinomycetes</taxon>
        <taxon>Micrococcales</taxon>
        <taxon>Micrococcaceae</taxon>
        <taxon>Micrococcoides</taxon>
    </lineage>
</organism>
<sequence>MPTAGSQTSEPAPLSATEFVSSVNDALQNYLEQQQQRVESIAKEGTDLVASIKALSLGGKRIRPLFAWYGWQIAGSNPTDERIRRLGVSLELFQAAALIHDDILDRSDTRRGQPSAHRSFEALHVGRGWDQDAEHFGVSAGILAGDLSLALSEEVFASVVLDIAAGCADAAASARKVFDDMRFEVMTGQYLDIREESAGRFHTPDVALERAMTILQYKSAKYSVERPLMLGAAAAGANPELLAQLSKLSLPLGEAFQLRDDQLGVFGDSAVTGKPSGDDLREGKRTALIAYARSASTAAGQQMIDDHLGDNELSEAQIAELQDLIRNSGAETKIEQLIEAKAQEAFAHIDTLQCPTAVRTGLRTLAEAAINRQK</sequence>
<evidence type="ECO:0000256" key="5">
    <source>
        <dbReference type="ARBA" id="ARBA00022842"/>
    </source>
</evidence>
<protein>
    <submittedName>
        <fullName evidence="7">Polyprenyl synthetase family protein</fullName>
        <ecNumber evidence="7">2.5.1.-</ecNumber>
    </submittedName>
</protein>
<dbReference type="PANTHER" id="PTHR12001:SF85">
    <property type="entry name" value="SHORT CHAIN ISOPRENYL DIPHOSPHATE SYNTHASE"/>
    <property type="match status" value="1"/>
</dbReference>
<reference evidence="7 8" key="1">
    <citation type="submission" date="2024-09" db="EMBL/GenBank/DDBJ databases">
        <authorList>
            <person name="Sun Q."/>
            <person name="Mori K."/>
        </authorList>
    </citation>
    <scope>NUCLEOTIDE SEQUENCE [LARGE SCALE GENOMIC DNA]</scope>
    <source>
        <strain evidence="7 8">NCAIM B.02604</strain>
    </source>
</reference>
<keyword evidence="4" id="KW-0479">Metal-binding</keyword>
<evidence type="ECO:0000256" key="2">
    <source>
        <dbReference type="ARBA" id="ARBA00006706"/>
    </source>
</evidence>
<evidence type="ECO:0000256" key="3">
    <source>
        <dbReference type="ARBA" id="ARBA00022679"/>
    </source>
</evidence>
<dbReference type="Gene3D" id="1.10.600.10">
    <property type="entry name" value="Farnesyl Diphosphate Synthase"/>
    <property type="match status" value="1"/>
</dbReference>
<name>A0ABV6P8V2_9MICC</name>
<dbReference type="CDD" id="cd00685">
    <property type="entry name" value="Trans_IPPS_HT"/>
    <property type="match status" value="1"/>
</dbReference>
<evidence type="ECO:0000256" key="4">
    <source>
        <dbReference type="ARBA" id="ARBA00022723"/>
    </source>
</evidence>
<comment type="similarity">
    <text evidence="2 6">Belongs to the FPP/GGPP synthase family.</text>
</comment>
<dbReference type="EC" id="2.5.1.-" evidence="7"/>
<dbReference type="PROSITE" id="PS00723">
    <property type="entry name" value="POLYPRENYL_SYNTHASE_1"/>
    <property type="match status" value="1"/>
</dbReference>
<proteinExistence type="inferred from homology"/>
<accession>A0ABV6P8V2</accession>
<keyword evidence="8" id="KW-1185">Reference proteome</keyword>
<dbReference type="SFLD" id="SFLDS00005">
    <property type="entry name" value="Isoprenoid_Synthase_Type_I"/>
    <property type="match status" value="1"/>
</dbReference>
<evidence type="ECO:0000313" key="7">
    <source>
        <dbReference type="EMBL" id="MFC0580817.1"/>
    </source>
</evidence>
<dbReference type="Pfam" id="PF00348">
    <property type="entry name" value="polyprenyl_synt"/>
    <property type="match status" value="1"/>
</dbReference>
<dbReference type="EMBL" id="JBHLUB010000001">
    <property type="protein sequence ID" value="MFC0580817.1"/>
    <property type="molecule type" value="Genomic_DNA"/>
</dbReference>
<keyword evidence="5" id="KW-0460">Magnesium</keyword>
<dbReference type="Proteomes" id="UP001589862">
    <property type="component" value="Unassembled WGS sequence"/>
</dbReference>
<gene>
    <name evidence="7" type="ORF">ACFFFR_00230</name>
</gene>
<dbReference type="SUPFAM" id="SSF48576">
    <property type="entry name" value="Terpenoid synthases"/>
    <property type="match status" value="1"/>
</dbReference>
<dbReference type="InterPro" id="IPR008949">
    <property type="entry name" value="Isoprenoid_synthase_dom_sf"/>
</dbReference>
<dbReference type="PANTHER" id="PTHR12001">
    <property type="entry name" value="GERANYLGERANYL PYROPHOSPHATE SYNTHASE"/>
    <property type="match status" value="1"/>
</dbReference>
<evidence type="ECO:0000313" key="8">
    <source>
        <dbReference type="Proteomes" id="UP001589862"/>
    </source>
</evidence>
<dbReference type="InterPro" id="IPR033749">
    <property type="entry name" value="Polyprenyl_synt_CS"/>
</dbReference>
<evidence type="ECO:0000256" key="1">
    <source>
        <dbReference type="ARBA" id="ARBA00001946"/>
    </source>
</evidence>
<evidence type="ECO:0000256" key="6">
    <source>
        <dbReference type="RuleBase" id="RU004466"/>
    </source>
</evidence>
<dbReference type="GO" id="GO:0016740">
    <property type="term" value="F:transferase activity"/>
    <property type="evidence" value="ECO:0007669"/>
    <property type="project" value="UniProtKB-KW"/>
</dbReference>
<keyword evidence="3 6" id="KW-0808">Transferase</keyword>